<dbReference type="InterPro" id="IPR052031">
    <property type="entry name" value="Membrane_Transporter-Flippase"/>
</dbReference>
<accession>A0A2S0KME9</accession>
<dbReference type="PANTHER" id="PTHR43549:SF3">
    <property type="entry name" value="MULTIDRUG RESISTANCE PROTEIN YPNP-RELATED"/>
    <property type="match status" value="1"/>
</dbReference>
<evidence type="ECO:0000256" key="7">
    <source>
        <dbReference type="SAM" id="Phobius"/>
    </source>
</evidence>
<feature type="transmembrane region" description="Helical" evidence="7">
    <location>
        <begin position="133"/>
        <end position="153"/>
    </location>
</feature>
<proteinExistence type="predicted"/>
<feature type="transmembrane region" description="Helical" evidence="7">
    <location>
        <begin position="12"/>
        <end position="35"/>
    </location>
</feature>
<evidence type="ECO:0000313" key="8">
    <source>
        <dbReference type="EMBL" id="AVM42187.1"/>
    </source>
</evidence>
<keyword evidence="5 7" id="KW-1133">Transmembrane helix</keyword>
<feature type="transmembrane region" description="Helical" evidence="7">
    <location>
        <begin position="355"/>
        <end position="375"/>
    </location>
</feature>
<dbReference type="OrthoDB" id="9776324at2"/>
<dbReference type="NCBIfam" id="TIGR00797">
    <property type="entry name" value="matE"/>
    <property type="match status" value="1"/>
</dbReference>
<dbReference type="CDD" id="cd13138">
    <property type="entry name" value="MATE_yoeA_like"/>
    <property type="match status" value="1"/>
</dbReference>
<dbReference type="KEGG" id="fsa:C5Q98_02600"/>
<reference evidence="9" key="1">
    <citation type="submission" date="2018-02" db="EMBL/GenBank/DDBJ databases">
        <authorList>
            <person name="Holder M.E."/>
            <person name="Ajami N.J."/>
            <person name="Petrosino J.F."/>
        </authorList>
    </citation>
    <scope>NUCLEOTIDE SEQUENCE [LARGE SCALE GENOMIC DNA]</scope>
    <source>
        <strain evidence="9">CCUG 47711</strain>
    </source>
</reference>
<evidence type="ECO:0000256" key="3">
    <source>
        <dbReference type="ARBA" id="ARBA00022475"/>
    </source>
</evidence>
<dbReference type="PIRSF" id="PIRSF006603">
    <property type="entry name" value="DinF"/>
    <property type="match status" value="1"/>
</dbReference>
<evidence type="ECO:0000256" key="6">
    <source>
        <dbReference type="ARBA" id="ARBA00023136"/>
    </source>
</evidence>
<feature type="transmembrane region" description="Helical" evidence="7">
    <location>
        <begin position="237"/>
        <end position="259"/>
    </location>
</feature>
<evidence type="ECO:0000256" key="2">
    <source>
        <dbReference type="ARBA" id="ARBA00022448"/>
    </source>
</evidence>
<feature type="transmembrane region" description="Helical" evidence="7">
    <location>
        <begin position="318"/>
        <end position="335"/>
    </location>
</feature>
<gene>
    <name evidence="8" type="ORF">C5Q98_02600</name>
</gene>
<feature type="transmembrane region" description="Helical" evidence="7">
    <location>
        <begin position="279"/>
        <end position="298"/>
    </location>
</feature>
<evidence type="ECO:0000313" key="9">
    <source>
        <dbReference type="Proteomes" id="UP000237947"/>
    </source>
</evidence>
<evidence type="ECO:0000256" key="1">
    <source>
        <dbReference type="ARBA" id="ARBA00004651"/>
    </source>
</evidence>
<evidence type="ECO:0000256" key="5">
    <source>
        <dbReference type="ARBA" id="ARBA00022989"/>
    </source>
</evidence>
<dbReference type="InterPro" id="IPR048279">
    <property type="entry name" value="MdtK-like"/>
</dbReference>
<feature type="transmembrane region" description="Helical" evidence="7">
    <location>
        <begin position="165"/>
        <end position="185"/>
    </location>
</feature>
<dbReference type="Pfam" id="PF01554">
    <property type="entry name" value="MatE"/>
    <property type="match status" value="2"/>
</dbReference>
<keyword evidence="2" id="KW-0813">Transport</keyword>
<feature type="transmembrane region" description="Helical" evidence="7">
    <location>
        <begin position="387"/>
        <end position="407"/>
    </location>
</feature>
<keyword evidence="6 7" id="KW-0472">Membrane</keyword>
<feature type="transmembrane region" description="Helical" evidence="7">
    <location>
        <begin position="93"/>
        <end position="113"/>
    </location>
</feature>
<comment type="subcellular location">
    <subcellularLocation>
        <location evidence="1">Cell membrane</location>
        <topology evidence="1">Multi-pass membrane protein</topology>
    </subcellularLocation>
</comment>
<dbReference type="GO" id="GO:0042910">
    <property type="term" value="F:xenobiotic transmembrane transporter activity"/>
    <property type="evidence" value="ECO:0007669"/>
    <property type="project" value="InterPro"/>
</dbReference>
<dbReference type="Proteomes" id="UP000237947">
    <property type="component" value="Chromosome"/>
</dbReference>
<feature type="transmembrane region" description="Helical" evidence="7">
    <location>
        <begin position="413"/>
        <end position="431"/>
    </location>
</feature>
<organism evidence="8 9">
    <name type="scientific">Fastidiosipila sanguinis</name>
    <dbReference type="NCBI Taxonomy" id="236753"/>
    <lineage>
        <taxon>Bacteria</taxon>
        <taxon>Bacillati</taxon>
        <taxon>Bacillota</taxon>
        <taxon>Clostridia</taxon>
        <taxon>Eubacteriales</taxon>
        <taxon>Oscillospiraceae</taxon>
        <taxon>Fastidiosipila</taxon>
    </lineage>
</organism>
<feature type="transmembrane region" description="Helical" evidence="7">
    <location>
        <begin position="191"/>
        <end position="214"/>
    </location>
</feature>
<dbReference type="EMBL" id="CP027226">
    <property type="protein sequence ID" value="AVM42187.1"/>
    <property type="molecule type" value="Genomic_DNA"/>
</dbReference>
<keyword evidence="9" id="KW-1185">Reference proteome</keyword>
<keyword evidence="4 7" id="KW-0812">Transmembrane</keyword>
<dbReference type="PANTHER" id="PTHR43549">
    <property type="entry name" value="MULTIDRUG RESISTANCE PROTEIN YPNP-RELATED"/>
    <property type="match status" value="1"/>
</dbReference>
<name>A0A2S0KME9_9FIRM</name>
<dbReference type="AlphaFoldDB" id="A0A2S0KME9"/>
<sequence length="451" mass="49553">MQTKNMTKGNVLELLLKFAIPLFIGNIFQQLYSIFDTVVLGYSIGDHAIASVGATSALAGLIINFSIGLNNGFAINIANNFGSDNLEQLRKSIASTISLNLIITLVISVLSSVFMKPILKMMNVPEAIFDDAYIYIIILTIGMITTIMYNMFAGIMRAFGNSKSPLFYLIISTILNIILNLLFVVVFKWGIAGAAIATVVSQGISAVLAGINVYRSYRVYLPYKEDWKFEAATIKELLSSGFAMALMFSFIDLGSVIYSSAVNNLGDVIITAHAASRRIIIMFVMVISSIATANSTFISQNWGAGRMDRIEEGNRKSLYLGFIWSAFTLLVAIFFGKQFVVLITDTSNPEIINVASFNFLTHASCFVPLTIFIIYRTALQGVGKRAAALVSSGIELAFKIVSGFILIPSFGYNVVYFTEPVIWIACTIYLITYSRTKKPLSVDNRTVETNN</sequence>
<protein>
    <submittedName>
        <fullName evidence="8">MATE family efflux transporter</fullName>
    </submittedName>
</protein>
<feature type="transmembrane region" description="Helical" evidence="7">
    <location>
        <begin position="47"/>
        <end position="73"/>
    </location>
</feature>
<evidence type="ECO:0000256" key="4">
    <source>
        <dbReference type="ARBA" id="ARBA00022692"/>
    </source>
</evidence>
<dbReference type="GO" id="GO:0005886">
    <property type="term" value="C:plasma membrane"/>
    <property type="evidence" value="ECO:0007669"/>
    <property type="project" value="UniProtKB-SubCell"/>
</dbReference>
<dbReference type="GO" id="GO:0015297">
    <property type="term" value="F:antiporter activity"/>
    <property type="evidence" value="ECO:0007669"/>
    <property type="project" value="InterPro"/>
</dbReference>
<keyword evidence="3" id="KW-1003">Cell membrane</keyword>
<dbReference type="RefSeq" id="WP_106012172.1">
    <property type="nucleotide sequence ID" value="NZ_CP027226.1"/>
</dbReference>
<dbReference type="InterPro" id="IPR002528">
    <property type="entry name" value="MATE_fam"/>
</dbReference>